<organism evidence="3 4">
    <name type="scientific">Acanthoscelides obtectus</name>
    <name type="common">Bean weevil</name>
    <name type="synonym">Bruchus obtectus</name>
    <dbReference type="NCBI Taxonomy" id="200917"/>
    <lineage>
        <taxon>Eukaryota</taxon>
        <taxon>Metazoa</taxon>
        <taxon>Ecdysozoa</taxon>
        <taxon>Arthropoda</taxon>
        <taxon>Hexapoda</taxon>
        <taxon>Insecta</taxon>
        <taxon>Pterygota</taxon>
        <taxon>Neoptera</taxon>
        <taxon>Endopterygota</taxon>
        <taxon>Coleoptera</taxon>
        <taxon>Polyphaga</taxon>
        <taxon>Cucujiformia</taxon>
        <taxon>Chrysomeloidea</taxon>
        <taxon>Chrysomelidae</taxon>
        <taxon>Bruchinae</taxon>
        <taxon>Bruchini</taxon>
        <taxon>Acanthoscelides</taxon>
    </lineage>
</organism>
<comment type="caution">
    <text evidence="3">The sequence shown here is derived from an EMBL/GenBank/DDBJ whole genome shotgun (WGS) entry which is preliminary data.</text>
</comment>
<dbReference type="InterPro" id="IPR012337">
    <property type="entry name" value="RNaseH-like_sf"/>
</dbReference>
<dbReference type="GO" id="GO:0046983">
    <property type="term" value="F:protein dimerization activity"/>
    <property type="evidence" value="ECO:0007669"/>
    <property type="project" value="InterPro"/>
</dbReference>
<dbReference type="EMBL" id="CAKOFQ010007074">
    <property type="protein sequence ID" value="CAH1989868.1"/>
    <property type="molecule type" value="Genomic_DNA"/>
</dbReference>
<accession>A0A9P0PMJ5</accession>
<dbReference type="SUPFAM" id="SSF53098">
    <property type="entry name" value="Ribonuclease H-like"/>
    <property type="match status" value="1"/>
</dbReference>
<evidence type="ECO:0000313" key="3">
    <source>
        <dbReference type="EMBL" id="CAH1989868.1"/>
    </source>
</evidence>
<dbReference type="Pfam" id="PF14291">
    <property type="entry name" value="DUF4371"/>
    <property type="match status" value="1"/>
</dbReference>
<dbReference type="InterPro" id="IPR008906">
    <property type="entry name" value="HATC_C_dom"/>
</dbReference>
<dbReference type="PANTHER" id="PTHR46289:SF17">
    <property type="entry name" value="HAT C-TERMINAL DIMERISATION DOMAIN-CONTAINING PROTEIN"/>
    <property type="match status" value="1"/>
</dbReference>
<name>A0A9P0PMJ5_ACAOB</name>
<gene>
    <name evidence="3" type="ORF">ACAOBT_LOCUS19330</name>
</gene>
<sequence length="606" mass="69030">MHEFAKSHTSSQWHKSAATAAKCFDENLPVDVQLISAHNSEIEANKKILASIISTVIFCGTHDLPLRGKELHEGVFQDLIKLKIEVGDQNLKTHMENGPKNATYLSPQIQNEIIDLCGEVIREDISMDIRKACAYSILADESSDISGKEQLSIGVRFFDEELMMIREEFLGFVELSAMDAISIASAIDNFLANAGLDPEKCVGQGYDGCSTMAGKDGGVQKILREKYMRGLYFHCASHKLNLVVNDLNQLAMIRNTVATIKEIIRFFRESPLRRKFVPNVPMFCETRWSQKYRSIAIFREHYVEIVAALKTLSTDGNAATRKAAFQMHCAASNSEFISVCLIAKYSALLQPVVNVLQSKSLDLLQCMNHVKRITDLLKTHRENVSAESVYILKEAEDINTDFKMPRVTNRQTLRANPPAASGTEYWTRSFIIPYLDSLIMSLGQRFSNENLPAYELLSLHPSIFLSLSFAEFLKKVKVFCDYYNLNEILAEMELWYNLWKEKKKSDSELKEIELVELVKEAQSFYPGIKKALQISLAQPCTTCTIERSFSTLRRVKTWLRSTMLENRLVGLCMMSVHRKRVLNAKDEFEKEILSRFSKNCRKLMLK</sequence>
<evidence type="ECO:0000313" key="4">
    <source>
        <dbReference type="Proteomes" id="UP001152888"/>
    </source>
</evidence>
<dbReference type="Proteomes" id="UP001152888">
    <property type="component" value="Unassembled WGS sequence"/>
</dbReference>
<evidence type="ECO:0000259" key="2">
    <source>
        <dbReference type="Pfam" id="PF14291"/>
    </source>
</evidence>
<feature type="domain" description="DUF4371" evidence="2">
    <location>
        <begin position="64"/>
        <end position="215"/>
    </location>
</feature>
<reference evidence="3" key="1">
    <citation type="submission" date="2022-03" db="EMBL/GenBank/DDBJ databases">
        <authorList>
            <person name="Sayadi A."/>
        </authorList>
    </citation>
    <scope>NUCLEOTIDE SEQUENCE</scope>
</reference>
<keyword evidence="4" id="KW-1185">Reference proteome</keyword>
<dbReference type="AlphaFoldDB" id="A0A9P0PMJ5"/>
<dbReference type="OrthoDB" id="6601747at2759"/>
<dbReference type="InterPro" id="IPR052958">
    <property type="entry name" value="IFN-induced_PKR_regulator"/>
</dbReference>
<protein>
    <submittedName>
        <fullName evidence="3">Uncharacterized protein</fullName>
    </submittedName>
</protein>
<evidence type="ECO:0000259" key="1">
    <source>
        <dbReference type="Pfam" id="PF05699"/>
    </source>
</evidence>
<dbReference type="InterPro" id="IPR025398">
    <property type="entry name" value="DUF4371"/>
</dbReference>
<proteinExistence type="predicted"/>
<feature type="domain" description="HAT C-terminal dimerisation" evidence="1">
    <location>
        <begin position="503"/>
        <end position="577"/>
    </location>
</feature>
<dbReference type="PANTHER" id="PTHR46289">
    <property type="entry name" value="52 KDA REPRESSOR OF THE INHIBITOR OF THE PROTEIN KINASE-LIKE PROTEIN-RELATED"/>
    <property type="match status" value="1"/>
</dbReference>
<dbReference type="Pfam" id="PF05699">
    <property type="entry name" value="Dimer_Tnp_hAT"/>
    <property type="match status" value="1"/>
</dbReference>